<dbReference type="Pfam" id="PF04229">
    <property type="entry name" value="GrpB"/>
    <property type="match status" value="1"/>
</dbReference>
<organism evidence="1 2">
    <name type="scientific">Sphingobium wenxiniae (strain DSM 21828 / CGMCC 1.7748 / JZ-1)</name>
    <dbReference type="NCBI Taxonomy" id="595605"/>
    <lineage>
        <taxon>Bacteria</taxon>
        <taxon>Pseudomonadati</taxon>
        <taxon>Pseudomonadota</taxon>
        <taxon>Alphaproteobacteria</taxon>
        <taxon>Sphingomonadales</taxon>
        <taxon>Sphingomonadaceae</taxon>
        <taxon>Sphingobium</taxon>
    </lineage>
</organism>
<dbReference type="AlphaFoldDB" id="A0A562K4C6"/>
<dbReference type="Proteomes" id="UP000316624">
    <property type="component" value="Unassembled WGS sequence"/>
</dbReference>
<dbReference type="PANTHER" id="PTHR34822">
    <property type="entry name" value="GRPB DOMAIN PROTEIN (AFU_ORTHOLOGUE AFUA_1G01530)"/>
    <property type="match status" value="1"/>
</dbReference>
<dbReference type="InterPro" id="IPR007344">
    <property type="entry name" value="GrpB/CoaE"/>
</dbReference>
<keyword evidence="1" id="KW-0808">Transferase</keyword>
<dbReference type="Gene3D" id="3.30.460.10">
    <property type="entry name" value="Beta Polymerase, domain 2"/>
    <property type="match status" value="1"/>
</dbReference>
<dbReference type="RefSeq" id="WP_145075729.1">
    <property type="nucleotide sequence ID" value="NZ_VLKK01000027.1"/>
</dbReference>
<dbReference type="InterPro" id="IPR043519">
    <property type="entry name" value="NT_sf"/>
</dbReference>
<dbReference type="EMBL" id="VLKK01000027">
    <property type="protein sequence ID" value="TWH90083.1"/>
    <property type="molecule type" value="Genomic_DNA"/>
</dbReference>
<comment type="caution">
    <text evidence="1">The sequence shown here is derived from an EMBL/GenBank/DDBJ whole genome shotgun (WGS) entry which is preliminary data.</text>
</comment>
<gene>
    <name evidence="1" type="ORF">IQ35_03729</name>
</gene>
<name>A0A562K4C6_SPHWJ</name>
<sequence length="173" mass="19404">MPQPIPVRLLPYDVNWALRAAVEAARLQQHVSSIVEVHHIGSTSIPGIAAKPVLDLMPVVASLDALDAERPAVEALGYEWHGAYGMEGRRFCTLDDPATSERSIHLHCFIEGAAVRRHLAFRDFLRDSSETARAYEREKCRCARLHAEDSHAYSDCKAAWIKRVETEALNRHP</sequence>
<dbReference type="GO" id="GO:0016740">
    <property type="term" value="F:transferase activity"/>
    <property type="evidence" value="ECO:0007669"/>
    <property type="project" value="UniProtKB-KW"/>
</dbReference>
<proteinExistence type="predicted"/>
<evidence type="ECO:0000313" key="2">
    <source>
        <dbReference type="Proteomes" id="UP000316624"/>
    </source>
</evidence>
<reference evidence="1 2" key="1">
    <citation type="journal article" date="2015" name="Stand. Genomic Sci.">
        <title>Genomic Encyclopedia of Bacterial and Archaeal Type Strains, Phase III: the genomes of soil and plant-associated and newly described type strains.</title>
        <authorList>
            <person name="Whitman W.B."/>
            <person name="Woyke T."/>
            <person name="Klenk H.P."/>
            <person name="Zhou Y."/>
            <person name="Lilburn T.G."/>
            <person name="Beck B.J."/>
            <person name="De Vos P."/>
            <person name="Vandamme P."/>
            <person name="Eisen J.A."/>
            <person name="Garrity G."/>
            <person name="Hugenholtz P."/>
            <person name="Kyrpides N.C."/>
        </authorList>
    </citation>
    <scope>NUCLEOTIDE SEQUENCE [LARGE SCALE GENOMIC DNA]</scope>
    <source>
        <strain evidence="1 2">CGMCC 1.7748</strain>
    </source>
</reference>
<accession>A0A562K4C6</accession>
<protein>
    <submittedName>
        <fullName evidence="1">GrpB-like predicted nucleotidyltransferase (UPF0157 family)</fullName>
    </submittedName>
</protein>
<dbReference type="SUPFAM" id="SSF81301">
    <property type="entry name" value="Nucleotidyltransferase"/>
    <property type="match status" value="1"/>
</dbReference>
<keyword evidence="2" id="KW-1185">Reference proteome</keyword>
<dbReference type="PANTHER" id="PTHR34822:SF1">
    <property type="entry name" value="GRPB FAMILY PROTEIN"/>
    <property type="match status" value="1"/>
</dbReference>
<evidence type="ECO:0000313" key="1">
    <source>
        <dbReference type="EMBL" id="TWH90083.1"/>
    </source>
</evidence>